<dbReference type="SUPFAM" id="SSF46689">
    <property type="entry name" value="Homeodomain-like"/>
    <property type="match status" value="1"/>
</dbReference>
<dbReference type="InterPro" id="IPR001647">
    <property type="entry name" value="HTH_TetR"/>
</dbReference>
<evidence type="ECO:0000313" key="5">
    <source>
        <dbReference type="Proteomes" id="UP000773064"/>
    </source>
</evidence>
<dbReference type="Gene3D" id="1.10.357.10">
    <property type="entry name" value="Tetracycline Repressor, domain 2"/>
    <property type="match status" value="1"/>
</dbReference>
<dbReference type="PANTHER" id="PTHR43479">
    <property type="entry name" value="ACREF/ENVCD OPERON REPRESSOR-RELATED"/>
    <property type="match status" value="1"/>
</dbReference>
<proteinExistence type="predicted"/>
<keyword evidence="1 2" id="KW-0238">DNA-binding</keyword>
<evidence type="ECO:0000259" key="3">
    <source>
        <dbReference type="PROSITE" id="PS50977"/>
    </source>
</evidence>
<dbReference type="EMBL" id="JAFEJS010000001">
    <property type="protein sequence ID" value="MBT1171997.1"/>
    <property type="molecule type" value="Genomic_DNA"/>
</dbReference>
<evidence type="ECO:0000256" key="1">
    <source>
        <dbReference type="ARBA" id="ARBA00023125"/>
    </source>
</evidence>
<dbReference type="InterPro" id="IPR050624">
    <property type="entry name" value="HTH-type_Tx_Regulator"/>
</dbReference>
<organism evidence="4 5">
    <name type="scientific">Bifidobacterium santillanense</name>
    <dbReference type="NCBI Taxonomy" id="2809028"/>
    <lineage>
        <taxon>Bacteria</taxon>
        <taxon>Bacillati</taxon>
        <taxon>Actinomycetota</taxon>
        <taxon>Actinomycetes</taxon>
        <taxon>Bifidobacteriales</taxon>
        <taxon>Bifidobacteriaceae</taxon>
        <taxon>Bifidobacterium</taxon>
    </lineage>
</organism>
<name>A0ABS5UM57_9BIFI</name>
<feature type="DNA-binding region" description="H-T-H motif" evidence="2">
    <location>
        <begin position="32"/>
        <end position="51"/>
    </location>
</feature>
<keyword evidence="5" id="KW-1185">Reference proteome</keyword>
<protein>
    <submittedName>
        <fullName evidence="4">TetR/AcrR family transcriptional regulator</fullName>
    </submittedName>
</protein>
<dbReference type="InterPro" id="IPR009057">
    <property type="entry name" value="Homeodomain-like_sf"/>
</dbReference>
<dbReference type="Proteomes" id="UP000773064">
    <property type="component" value="Unassembled WGS sequence"/>
</dbReference>
<accession>A0ABS5UM57</accession>
<gene>
    <name evidence="4" type="ORF">JS528_01200</name>
</gene>
<reference evidence="4 5" key="1">
    <citation type="journal article" date="2021" name="Environ. Microbiol.">
        <title>Genetic insights into the dark matter of the mammalian gut microbiota through targeted genome reconstruction.</title>
        <authorList>
            <person name="Lugli G.A."/>
            <person name="Alessandri G."/>
            <person name="Milani C."/>
            <person name="Viappiani A."/>
            <person name="Fontana F."/>
            <person name="Tarracchini C."/>
            <person name="Mancabelli L."/>
            <person name="Argentini C."/>
            <person name="Ruiz L."/>
            <person name="Margolles A."/>
            <person name="van Sinderen D."/>
            <person name="Turroni F."/>
            <person name="Ventura M."/>
        </authorList>
    </citation>
    <scope>NUCLEOTIDE SEQUENCE [LARGE SCALE GENOMIC DNA]</scope>
    <source>
        <strain evidence="4 5">MA2</strain>
    </source>
</reference>
<comment type="caution">
    <text evidence="4">The sequence shown here is derived from an EMBL/GenBank/DDBJ whole genome shotgun (WGS) entry which is preliminary data.</text>
</comment>
<evidence type="ECO:0000313" key="4">
    <source>
        <dbReference type="EMBL" id="MBT1171997.1"/>
    </source>
</evidence>
<sequence>MARPKANERSAPEKMQEAFWRLLERKPYAQITISDITRDSGLNRSAFYYHYTNVPELAEDAIAAIYDEPGVTAFIAHIIRQDGNIDSLREYAMGFMGSPEHLESIHHLSLIAGPHGSTGLAAQLKTYVGGVWLSVLGLDESRLNPGQRVVLEFATSGILGVLGKAATLFTPESVEWLSRSALPDTISSLINSLKDDMAV</sequence>
<dbReference type="PROSITE" id="PS50977">
    <property type="entry name" value="HTH_TETR_2"/>
    <property type="match status" value="1"/>
</dbReference>
<dbReference type="PANTHER" id="PTHR43479:SF7">
    <property type="entry name" value="TETR-FAMILY TRANSCRIPTIONAL REGULATOR"/>
    <property type="match status" value="1"/>
</dbReference>
<evidence type="ECO:0000256" key="2">
    <source>
        <dbReference type="PROSITE-ProRule" id="PRU00335"/>
    </source>
</evidence>
<feature type="domain" description="HTH tetR-type" evidence="3">
    <location>
        <begin position="9"/>
        <end position="69"/>
    </location>
</feature>
<dbReference type="RefSeq" id="WP_214357271.1">
    <property type="nucleotide sequence ID" value="NZ_JAFEJS010000001.1"/>
</dbReference>